<accession>A0A6J6IZG7</accession>
<evidence type="ECO:0000256" key="7">
    <source>
        <dbReference type="ARBA" id="ARBA00023315"/>
    </source>
</evidence>
<feature type="transmembrane region" description="Helical" evidence="8">
    <location>
        <begin position="183"/>
        <end position="199"/>
    </location>
</feature>
<keyword evidence="2" id="KW-1003">Cell membrane</keyword>
<feature type="transmembrane region" description="Helical" evidence="8">
    <location>
        <begin position="124"/>
        <end position="151"/>
    </location>
</feature>
<dbReference type="GO" id="GO:0005886">
    <property type="term" value="C:plasma membrane"/>
    <property type="evidence" value="ECO:0007669"/>
    <property type="project" value="UniProtKB-SubCell"/>
</dbReference>
<dbReference type="InterPro" id="IPR003010">
    <property type="entry name" value="C-N_Hydrolase"/>
</dbReference>
<sequence length="498" mass="54443">MSSKRADIASLRHPSNICFVIKRIFLPLVAGLLVAASMPPWGWWPLSIIGIALYASVARQRRTTAPFTTAFLFGIGWFLPAMAWMWFLTAPGYLIVVVLFASLHGVAARVAALFQEEKTHTAALIVFHALVEALRLSLPFGGVPLATLAIAHADSPIAHLAPWLGVIGISAVVLWLSMSHHRVRVALILLVLIGVASRWDGTSDTGRTVHFTAIQGGGEQGTHAIDTDPRDVFLRHLSLTKSLQPDAIRTAVVWPENVINVSATGLFFDSREYSELLTEARRLNVPFVVGITEDAGGKEFTNAQVVINPADGVTSRYDKVRRVPFGEYMPMRSLLTRLGAPTHLVPRDARSGDARGWIDIADERAAVAISWEVFFGGRVNEGVEDGAGFIINPTNGSSYTWTILQTQQVASSRLRAQEQGRWLLQISPTGFSGFVRPDGTMYDRTKVSEAAIIDSTIPVRTGRTLYSRLGNDVYIYLLIAGAFLIARRGRRAIPRGAS</sequence>
<evidence type="ECO:0000259" key="9">
    <source>
        <dbReference type="PROSITE" id="PS50263"/>
    </source>
</evidence>
<evidence type="ECO:0000256" key="1">
    <source>
        <dbReference type="ARBA" id="ARBA00004651"/>
    </source>
</evidence>
<keyword evidence="3" id="KW-0808">Transferase</keyword>
<dbReference type="Gene3D" id="3.60.110.10">
    <property type="entry name" value="Carbon-nitrogen hydrolase"/>
    <property type="match status" value="1"/>
</dbReference>
<dbReference type="AlphaFoldDB" id="A0A6J6IZG7"/>
<feature type="transmembrane region" description="Helical" evidence="8">
    <location>
        <begin position="70"/>
        <end position="87"/>
    </location>
</feature>
<evidence type="ECO:0000256" key="3">
    <source>
        <dbReference type="ARBA" id="ARBA00022679"/>
    </source>
</evidence>
<dbReference type="GO" id="GO:0042158">
    <property type="term" value="P:lipoprotein biosynthetic process"/>
    <property type="evidence" value="ECO:0007669"/>
    <property type="project" value="InterPro"/>
</dbReference>
<evidence type="ECO:0000313" key="10">
    <source>
        <dbReference type="EMBL" id="CAB4629970.1"/>
    </source>
</evidence>
<feature type="transmembrane region" description="Helical" evidence="8">
    <location>
        <begin position="157"/>
        <end position="176"/>
    </location>
</feature>
<dbReference type="GO" id="GO:0016410">
    <property type="term" value="F:N-acyltransferase activity"/>
    <property type="evidence" value="ECO:0007669"/>
    <property type="project" value="InterPro"/>
</dbReference>
<evidence type="ECO:0000256" key="8">
    <source>
        <dbReference type="SAM" id="Phobius"/>
    </source>
</evidence>
<evidence type="ECO:0000256" key="6">
    <source>
        <dbReference type="ARBA" id="ARBA00023136"/>
    </source>
</evidence>
<dbReference type="HAMAP" id="MF_01148">
    <property type="entry name" value="Lnt"/>
    <property type="match status" value="1"/>
</dbReference>
<name>A0A6J6IZG7_9ZZZZ</name>
<dbReference type="NCBIfam" id="TIGR00546">
    <property type="entry name" value="lnt"/>
    <property type="match status" value="1"/>
</dbReference>
<dbReference type="CDD" id="cd07571">
    <property type="entry name" value="ALP_N-acyl_transferase"/>
    <property type="match status" value="1"/>
</dbReference>
<dbReference type="InterPro" id="IPR004563">
    <property type="entry name" value="Apolipo_AcylTrfase"/>
</dbReference>
<keyword evidence="5 8" id="KW-1133">Transmembrane helix</keyword>
<gene>
    <name evidence="10" type="ORF">UFOPK2086_00260</name>
</gene>
<keyword evidence="4 8" id="KW-0812">Transmembrane</keyword>
<dbReference type="SUPFAM" id="SSF56317">
    <property type="entry name" value="Carbon-nitrogen hydrolase"/>
    <property type="match status" value="1"/>
</dbReference>
<feature type="transmembrane region" description="Helical" evidence="8">
    <location>
        <begin position="93"/>
        <end position="112"/>
    </location>
</feature>
<proteinExistence type="inferred from homology"/>
<evidence type="ECO:0000256" key="4">
    <source>
        <dbReference type="ARBA" id="ARBA00022692"/>
    </source>
</evidence>
<comment type="subcellular location">
    <subcellularLocation>
        <location evidence="1">Cell membrane</location>
        <topology evidence="1">Multi-pass membrane protein</topology>
    </subcellularLocation>
</comment>
<dbReference type="InterPro" id="IPR036526">
    <property type="entry name" value="C-N_Hydrolase_sf"/>
</dbReference>
<protein>
    <submittedName>
        <fullName evidence="10">Unannotated protein</fullName>
    </submittedName>
</protein>
<dbReference type="PANTHER" id="PTHR38686:SF1">
    <property type="entry name" value="APOLIPOPROTEIN N-ACYLTRANSFERASE"/>
    <property type="match status" value="1"/>
</dbReference>
<feature type="transmembrane region" description="Helical" evidence="8">
    <location>
        <begin position="20"/>
        <end position="36"/>
    </location>
</feature>
<keyword evidence="7" id="KW-0012">Acyltransferase</keyword>
<reference evidence="10" key="1">
    <citation type="submission" date="2020-05" db="EMBL/GenBank/DDBJ databases">
        <authorList>
            <person name="Chiriac C."/>
            <person name="Salcher M."/>
            <person name="Ghai R."/>
            <person name="Kavagutti S V."/>
        </authorList>
    </citation>
    <scope>NUCLEOTIDE SEQUENCE</scope>
</reference>
<dbReference type="PROSITE" id="PS50263">
    <property type="entry name" value="CN_HYDROLASE"/>
    <property type="match status" value="1"/>
</dbReference>
<dbReference type="Pfam" id="PF20154">
    <property type="entry name" value="LNT_N"/>
    <property type="match status" value="1"/>
</dbReference>
<keyword evidence="6 8" id="KW-0472">Membrane</keyword>
<evidence type="ECO:0000256" key="5">
    <source>
        <dbReference type="ARBA" id="ARBA00022989"/>
    </source>
</evidence>
<dbReference type="Pfam" id="PF00795">
    <property type="entry name" value="CN_hydrolase"/>
    <property type="match status" value="1"/>
</dbReference>
<feature type="transmembrane region" description="Helical" evidence="8">
    <location>
        <begin position="42"/>
        <end position="58"/>
    </location>
</feature>
<dbReference type="EMBL" id="CAEZVQ010000017">
    <property type="protein sequence ID" value="CAB4629970.1"/>
    <property type="molecule type" value="Genomic_DNA"/>
</dbReference>
<evidence type="ECO:0000256" key="2">
    <source>
        <dbReference type="ARBA" id="ARBA00022475"/>
    </source>
</evidence>
<dbReference type="PANTHER" id="PTHR38686">
    <property type="entry name" value="APOLIPOPROTEIN N-ACYLTRANSFERASE"/>
    <property type="match status" value="1"/>
</dbReference>
<organism evidence="10">
    <name type="scientific">freshwater metagenome</name>
    <dbReference type="NCBI Taxonomy" id="449393"/>
    <lineage>
        <taxon>unclassified sequences</taxon>
        <taxon>metagenomes</taxon>
        <taxon>ecological metagenomes</taxon>
    </lineage>
</organism>
<feature type="domain" description="CN hydrolase" evidence="9">
    <location>
        <begin position="214"/>
        <end position="459"/>
    </location>
</feature>
<dbReference type="InterPro" id="IPR045378">
    <property type="entry name" value="LNT_N"/>
</dbReference>